<accession>A0ACC1P750</accession>
<keyword evidence="2" id="KW-1185">Reference proteome</keyword>
<evidence type="ECO:0000313" key="1">
    <source>
        <dbReference type="EMBL" id="KAJ2987332.1"/>
    </source>
</evidence>
<name>A0ACC1P750_9PEZI</name>
<dbReference type="Proteomes" id="UP001143856">
    <property type="component" value="Unassembled WGS sequence"/>
</dbReference>
<comment type="caution">
    <text evidence="1">The sequence shown here is derived from an EMBL/GenBank/DDBJ whole genome shotgun (WGS) entry which is preliminary data.</text>
</comment>
<reference evidence="1" key="1">
    <citation type="submission" date="2022-10" db="EMBL/GenBank/DDBJ databases">
        <title>Genome Sequence of Xylaria curta.</title>
        <authorList>
            <person name="Buettner E."/>
        </authorList>
    </citation>
    <scope>NUCLEOTIDE SEQUENCE</scope>
    <source>
        <strain evidence="1">Babe10</strain>
    </source>
</reference>
<organism evidence="1 2">
    <name type="scientific">Xylaria curta</name>
    <dbReference type="NCBI Taxonomy" id="42375"/>
    <lineage>
        <taxon>Eukaryota</taxon>
        <taxon>Fungi</taxon>
        <taxon>Dikarya</taxon>
        <taxon>Ascomycota</taxon>
        <taxon>Pezizomycotina</taxon>
        <taxon>Sordariomycetes</taxon>
        <taxon>Xylariomycetidae</taxon>
        <taxon>Xylariales</taxon>
        <taxon>Xylariaceae</taxon>
        <taxon>Xylaria</taxon>
    </lineage>
</organism>
<dbReference type="EMBL" id="JAPDGR010000807">
    <property type="protein sequence ID" value="KAJ2987332.1"/>
    <property type="molecule type" value="Genomic_DNA"/>
</dbReference>
<gene>
    <name evidence="1" type="ORF">NUW58_g4565</name>
</gene>
<sequence length="281" mass="30818">MAPNSKDILTYHVVPRFDIAAKGGPLSLGTVVFDLRFLTPLNRKPFHVKVPDDLMYAPVVHTDFKDTLARARSANFKAWAKALGLPVGASADVGGSKDLERTVSCESIVTTYFDPDPAGKYLRECFAVTPIQDWLENSDDYTADLYLVTGLKVAKDLKFNKSDSSEYHLGAEVEAKDPDANVVDAGAAGEITNENQQALEFSVNDIVVGYRVNLYRCKRSWFKKTRKTADKGVLEGNMMDGRGGGEQRETDFEALPIPEELAAREEAAATGADECWVDLSA</sequence>
<protein>
    <submittedName>
        <fullName evidence="1">Uncharacterized protein</fullName>
    </submittedName>
</protein>
<evidence type="ECO:0000313" key="2">
    <source>
        <dbReference type="Proteomes" id="UP001143856"/>
    </source>
</evidence>
<proteinExistence type="predicted"/>